<organism evidence="3 4">
    <name type="scientific">Marasmius tenuissimus</name>
    <dbReference type="NCBI Taxonomy" id="585030"/>
    <lineage>
        <taxon>Eukaryota</taxon>
        <taxon>Fungi</taxon>
        <taxon>Dikarya</taxon>
        <taxon>Basidiomycota</taxon>
        <taxon>Agaricomycotina</taxon>
        <taxon>Agaricomycetes</taxon>
        <taxon>Agaricomycetidae</taxon>
        <taxon>Agaricales</taxon>
        <taxon>Marasmiineae</taxon>
        <taxon>Marasmiaceae</taxon>
        <taxon>Marasmius</taxon>
    </lineage>
</organism>
<evidence type="ECO:0000256" key="1">
    <source>
        <dbReference type="SAM" id="MobiDB-lite"/>
    </source>
</evidence>
<dbReference type="Proteomes" id="UP001437256">
    <property type="component" value="Unassembled WGS sequence"/>
</dbReference>
<feature type="region of interest" description="Disordered" evidence="1">
    <location>
        <begin position="480"/>
        <end position="523"/>
    </location>
</feature>
<keyword evidence="2" id="KW-0812">Transmembrane</keyword>
<gene>
    <name evidence="3" type="ORF">AAF712_009935</name>
</gene>
<accession>A0ABR2ZPB7</accession>
<dbReference type="Gene3D" id="2.60.120.260">
    <property type="entry name" value="Galactose-binding domain-like"/>
    <property type="match status" value="1"/>
</dbReference>
<evidence type="ECO:0000313" key="4">
    <source>
        <dbReference type="Proteomes" id="UP001437256"/>
    </source>
</evidence>
<evidence type="ECO:0000313" key="3">
    <source>
        <dbReference type="EMBL" id="KAL0063145.1"/>
    </source>
</evidence>
<keyword evidence="2" id="KW-1133">Transmembrane helix</keyword>
<reference evidence="3 4" key="1">
    <citation type="submission" date="2024-05" db="EMBL/GenBank/DDBJ databases">
        <title>A draft genome resource for the thread blight pathogen Marasmius tenuissimus strain MS-2.</title>
        <authorList>
            <person name="Yulfo-Soto G.E."/>
            <person name="Baruah I.K."/>
            <person name="Amoako-Attah I."/>
            <person name="Bukari Y."/>
            <person name="Meinhardt L.W."/>
            <person name="Bailey B.A."/>
            <person name="Cohen S.P."/>
        </authorList>
    </citation>
    <scope>NUCLEOTIDE SEQUENCE [LARGE SCALE GENOMIC DNA]</scope>
    <source>
        <strain evidence="3 4">MS-2</strain>
    </source>
</reference>
<sequence length="523" mass="57665">MSAPAVFRPSDLQYPRRIVVDDTDPRVIYDSGTWDFDVSTFNSDFGFGIYGQPYNQTMRGTNSREASFTFHFEANPVLWSLIQILKGDFVQVKGAKDVREGSRPVNNTNTLPKYTCEVDGSNVQNVSYFPSLYAITNNVLCEGTRLSPGQHTLTMNITLTDVDAQTFWLDSIEYAYPEGTDVSREVVKVDASDPSCVYHNETRAWIGNSGLSNGTGTVGASMTFRFNGSSVSLYSWNAGMDTTWDPSFGNYYIDDSGSTEFDIPRSKPLPYTRQNSSDWFNQRLFTSKDSKVNGEKEHAMVITYTGTKTRANSPQWLLVDYFYVTGAAANGSPQGSNAGETDDGEGGRGTQRKKPVTAIAGGVIGGVVGLLAIAGIVWFFLRRRRRRKGPRELYPKEELDPTPLIAESGEPFHRSTSPAPSIVHHPTRSIYSGDGTTTLSYHPATTASLYSISSADEGATSGDGNTSSYHNQNQVQNFSDMKSAQREVVSVQTRQHQDSGIRYSQNKRGQSQFVDVPPTYTAN</sequence>
<feature type="region of interest" description="Disordered" evidence="1">
    <location>
        <begin position="330"/>
        <end position="353"/>
    </location>
</feature>
<dbReference type="Gene3D" id="1.20.5.510">
    <property type="entry name" value="Single helix bin"/>
    <property type="match status" value="1"/>
</dbReference>
<proteinExistence type="predicted"/>
<keyword evidence="2" id="KW-0472">Membrane</keyword>
<comment type="caution">
    <text evidence="3">The sequence shown here is derived from an EMBL/GenBank/DDBJ whole genome shotgun (WGS) entry which is preliminary data.</text>
</comment>
<evidence type="ECO:0000256" key="2">
    <source>
        <dbReference type="SAM" id="Phobius"/>
    </source>
</evidence>
<feature type="transmembrane region" description="Helical" evidence="2">
    <location>
        <begin position="358"/>
        <end position="381"/>
    </location>
</feature>
<protein>
    <submittedName>
        <fullName evidence="3">Uncharacterized protein</fullName>
    </submittedName>
</protein>
<feature type="compositionally biased region" description="Polar residues" evidence="1">
    <location>
        <begin position="502"/>
        <end position="513"/>
    </location>
</feature>
<dbReference type="EMBL" id="JBBXMP010000087">
    <property type="protein sequence ID" value="KAL0063145.1"/>
    <property type="molecule type" value="Genomic_DNA"/>
</dbReference>
<name>A0ABR2ZPB7_9AGAR</name>
<keyword evidence="4" id="KW-1185">Reference proteome</keyword>
<feature type="region of interest" description="Disordered" evidence="1">
    <location>
        <begin position="393"/>
        <end position="436"/>
    </location>
</feature>